<sequence length="493" mass="52814">NTWFDSPVMSRTHAEMVLNTSKNPTVVLRDIGSMHGTRINQTTLARDQDAQINSGDILVFGAEVRRAQEVFPACRFLVNLDFATYHVNGSSIPSPQRYKPAKSVDPIDLTKDETPARDSSMIDLTVDASPPATSLPDLDVAGVVAGGPIVFEEKEELYDDLSSVSEDPSEISESEMPESDGLGDLDDEDMQEDSDSDEMDVDEARKMTDGVESIRMAMDDDDSNFGLSDAGPSPSDAALVKMAPPKPANDMVTFPLRVPEAGQDSASLGEKSGKHAYFEAREQNKSKVSTSIDAKADLATIQIPTLESKSWAGTGAGKDDALVNDVLNVTSGSSANTTSIFSTSAAMGINSSLRDPFGMKLSTVAERRNSPEYDMTSAVTFNESKAKAIRSRLSIHDIIDTASREESPGVGGRLGGKRKASEISDTIQDEVRAWAKNSTVPSQISDKVSTTPEMRSVKRLKTFMERATYAAVGGVAVGAGLFFSLVATAPNFA</sequence>
<gene>
    <name evidence="4" type="ORF">BJ875DRAFT_384188</name>
</gene>
<dbReference type="PROSITE" id="PS50006">
    <property type="entry name" value="FHA_DOMAIN"/>
    <property type="match status" value="1"/>
</dbReference>
<feature type="region of interest" description="Disordered" evidence="1">
    <location>
        <begin position="156"/>
        <end position="204"/>
    </location>
</feature>
<feature type="transmembrane region" description="Helical" evidence="2">
    <location>
        <begin position="467"/>
        <end position="487"/>
    </location>
</feature>
<dbReference type="Proteomes" id="UP000824998">
    <property type="component" value="Unassembled WGS sequence"/>
</dbReference>
<feature type="region of interest" description="Disordered" evidence="1">
    <location>
        <begin position="95"/>
        <end position="121"/>
    </location>
</feature>
<evidence type="ECO:0000313" key="4">
    <source>
        <dbReference type="EMBL" id="KAG9230872.1"/>
    </source>
</evidence>
<proteinExistence type="predicted"/>
<keyword evidence="5" id="KW-1185">Reference proteome</keyword>
<feature type="domain" description="FHA" evidence="3">
    <location>
        <begin position="1"/>
        <end position="44"/>
    </location>
</feature>
<organism evidence="4 5">
    <name type="scientific">Amylocarpus encephaloides</name>
    <dbReference type="NCBI Taxonomy" id="45428"/>
    <lineage>
        <taxon>Eukaryota</taxon>
        <taxon>Fungi</taxon>
        <taxon>Dikarya</taxon>
        <taxon>Ascomycota</taxon>
        <taxon>Pezizomycotina</taxon>
        <taxon>Leotiomycetes</taxon>
        <taxon>Helotiales</taxon>
        <taxon>Helotiales incertae sedis</taxon>
        <taxon>Amylocarpus</taxon>
    </lineage>
</organism>
<protein>
    <recommendedName>
        <fullName evidence="3">FHA domain-containing protein</fullName>
    </recommendedName>
</protein>
<dbReference type="OrthoDB" id="4096268at2759"/>
<dbReference type="Pfam" id="PF00498">
    <property type="entry name" value="FHA"/>
    <property type="match status" value="1"/>
</dbReference>
<feature type="non-terminal residue" evidence="4">
    <location>
        <position position="1"/>
    </location>
</feature>
<feature type="compositionally biased region" description="Acidic residues" evidence="1">
    <location>
        <begin position="167"/>
        <end position="201"/>
    </location>
</feature>
<dbReference type="Gene3D" id="2.60.200.20">
    <property type="match status" value="1"/>
</dbReference>
<evidence type="ECO:0000256" key="2">
    <source>
        <dbReference type="SAM" id="Phobius"/>
    </source>
</evidence>
<evidence type="ECO:0000256" key="1">
    <source>
        <dbReference type="SAM" id="MobiDB-lite"/>
    </source>
</evidence>
<dbReference type="InterPro" id="IPR000253">
    <property type="entry name" value="FHA_dom"/>
</dbReference>
<comment type="caution">
    <text evidence="4">The sequence shown here is derived from an EMBL/GenBank/DDBJ whole genome shotgun (WGS) entry which is preliminary data.</text>
</comment>
<accession>A0A9P7YCE4</accession>
<dbReference type="AlphaFoldDB" id="A0A9P7YCE4"/>
<keyword evidence="2" id="KW-0472">Membrane</keyword>
<evidence type="ECO:0000313" key="5">
    <source>
        <dbReference type="Proteomes" id="UP000824998"/>
    </source>
</evidence>
<evidence type="ECO:0000259" key="3">
    <source>
        <dbReference type="PROSITE" id="PS50006"/>
    </source>
</evidence>
<dbReference type="InterPro" id="IPR008984">
    <property type="entry name" value="SMAD_FHA_dom_sf"/>
</dbReference>
<keyword evidence="2" id="KW-0812">Transmembrane</keyword>
<name>A0A9P7YCE4_9HELO</name>
<reference evidence="4" key="1">
    <citation type="journal article" date="2021" name="IMA Fungus">
        <title>Genomic characterization of three marine fungi, including Emericellopsis atlantica sp. nov. with signatures of a generalist lifestyle and marine biomass degradation.</title>
        <authorList>
            <person name="Hagestad O.C."/>
            <person name="Hou L."/>
            <person name="Andersen J.H."/>
            <person name="Hansen E.H."/>
            <person name="Altermark B."/>
            <person name="Li C."/>
            <person name="Kuhnert E."/>
            <person name="Cox R.J."/>
            <person name="Crous P.W."/>
            <person name="Spatafora J.W."/>
            <person name="Lail K."/>
            <person name="Amirebrahimi M."/>
            <person name="Lipzen A."/>
            <person name="Pangilinan J."/>
            <person name="Andreopoulos W."/>
            <person name="Hayes R.D."/>
            <person name="Ng V."/>
            <person name="Grigoriev I.V."/>
            <person name="Jackson S.A."/>
            <person name="Sutton T.D.S."/>
            <person name="Dobson A.D.W."/>
            <person name="Rama T."/>
        </authorList>
    </citation>
    <scope>NUCLEOTIDE SEQUENCE</scope>
    <source>
        <strain evidence="4">TRa018bII</strain>
    </source>
</reference>
<dbReference type="EMBL" id="MU251638">
    <property type="protein sequence ID" value="KAG9230872.1"/>
    <property type="molecule type" value="Genomic_DNA"/>
</dbReference>
<dbReference type="SUPFAM" id="SSF49879">
    <property type="entry name" value="SMAD/FHA domain"/>
    <property type="match status" value="1"/>
</dbReference>
<keyword evidence="2" id="KW-1133">Transmembrane helix</keyword>